<evidence type="ECO:0000313" key="1">
    <source>
        <dbReference type="EMBL" id="AKK10338.1"/>
    </source>
</evidence>
<protein>
    <submittedName>
        <fullName evidence="1">Uncharacterized protein</fullName>
    </submittedName>
</protein>
<reference evidence="1 2" key="1">
    <citation type="journal article" date="2015" name="Genome Announc.">
        <title>Virulence Factor Genes Detected in the Complete Genome Sequence of Corynebacterium uterequi DSM 45634, Isolated from the Uterus of a Maiden Mare.</title>
        <authorList>
            <person name="Ruckert C."/>
            <person name="Kriete M."/>
            <person name="Jaenicke S."/>
            <person name="Winkler A."/>
            <person name="Tauch A."/>
        </authorList>
    </citation>
    <scope>NUCLEOTIDE SEQUENCE [LARGE SCALE GENOMIC DNA]</scope>
    <source>
        <strain evidence="1 2">DSM 45634</strain>
    </source>
</reference>
<organism evidence="1 2">
    <name type="scientific">Corynebacterium uterequi</name>
    <dbReference type="NCBI Taxonomy" id="1072256"/>
    <lineage>
        <taxon>Bacteria</taxon>
        <taxon>Bacillati</taxon>
        <taxon>Actinomycetota</taxon>
        <taxon>Actinomycetes</taxon>
        <taxon>Mycobacteriales</taxon>
        <taxon>Corynebacteriaceae</taxon>
        <taxon>Corynebacterium</taxon>
    </lineage>
</organism>
<dbReference type="PATRIC" id="fig|1072256.5.peg.311"/>
<sequence length="272" mass="30014">MNHYARHTHPHPETGILDPKRCTCIASVSHGWPRATRPNVSCEPLCAAGPTTFASAGNPPPQAMHVHHLRLSRLAPGHQPDRLLRTTMRGRPNRACRRRLKSSRAPSNRRPQAMHVHRLRLPRLTSSHQPELSLRKPLCTAYSPSSRAGGPLPKRCTCIVSVSRSCPRATSPNVRCEPLCAAYPPSSSAGNPPPQAMHVHRLHLPQRTSPATPSTVKSPFLRRRPWARWSVGAKVCQRGPRHGLIPGLPQHGTRFYQLTAGEGRKAGVSMVR</sequence>
<keyword evidence="2" id="KW-1185">Reference proteome</keyword>
<dbReference type="EMBL" id="CP011546">
    <property type="protein sequence ID" value="AKK10338.1"/>
    <property type="molecule type" value="Genomic_DNA"/>
</dbReference>
<dbReference type="KEGG" id="cut:CUTER_01610"/>
<dbReference type="Proteomes" id="UP000035548">
    <property type="component" value="Chromosome"/>
</dbReference>
<accession>A0A0G3HEE5</accession>
<reference evidence="2" key="2">
    <citation type="submission" date="2015-05" db="EMBL/GenBank/DDBJ databases">
        <title>Complete genome sequence of Corynebacterium uterequi DSM 45634, isolated from the uterus of a maiden mare.</title>
        <authorList>
            <person name="Ruckert C."/>
            <person name="Albersmeier A."/>
            <person name="Winkler A."/>
            <person name="Tauch A."/>
        </authorList>
    </citation>
    <scope>NUCLEOTIDE SEQUENCE [LARGE SCALE GENOMIC DNA]</scope>
    <source>
        <strain evidence="2">DSM 45634</strain>
    </source>
</reference>
<dbReference type="AlphaFoldDB" id="A0A0G3HEE5"/>
<name>A0A0G3HEE5_9CORY</name>
<evidence type="ECO:0000313" key="2">
    <source>
        <dbReference type="Proteomes" id="UP000035548"/>
    </source>
</evidence>
<proteinExistence type="predicted"/>
<gene>
    <name evidence="1" type="ORF">CUTER_01610</name>
</gene>